<protein>
    <submittedName>
        <fullName evidence="9">Murein L,D-transpeptidase</fullName>
    </submittedName>
</protein>
<keyword evidence="6 7" id="KW-0961">Cell wall biogenesis/degradation</keyword>
<comment type="similarity">
    <text evidence="2">Belongs to the YkuD family.</text>
</comment>
<dbReference type="PROSITE" id="PS52029">
    <property type="entry name" value="LD_TPASE"/>
    <property type="match status" value="1"/>
</dbReference>
<dbReference type="PANTHER" id="PTHR41533">
    <property type="entry name" value="L,D-TRANSPEPTIDASE HI_1667-RELATED"/>
    <property type="match status" value="1"/>
</dbReference>
<evidence type="ECO:0000313" key="10">
    <source>
        <dbReference type="Proteomes" id="UP001597094"/>
    </source>
</evidence>
<gene>
    <name evidence="9" type="ORF">ACFQ2O_09395</name>
</gene>
<evidence type="ECO:0000256" key="2">
    <source>
        <dbReference type="ARBA" id="ARBA00005992"/>
    </source>
</evidence>
<dbReference type="PANTHER" id="PTHR41533:SF2">
    <property type="entry name" value="BLR7131 PROTEIN"/>
    <property type="match status" value="1"/>
</dbReference>
<dbReference type="InterPro" id="IPR005490">
    <property type="entry name" value="LD_TPept_cat_dom"/>
</dbReference>
<accession>A0ABW3SNQ1</accession>
<evidence type="ECO:0000313" key="9">
    <source>
        <dbReference type="EMBL" id="MFD1186419.1"/>
    </source>
</evidence>
<dbReference type="InterPro" id="IPR045380">
    <property type="entry name" value="LD_TPept_scaffold_dom"/>
</dbReference>
<dbReference type="EMBL" id="JBHTLD010000068">
    <property type="protein sequence ID" value="MFD1186419.1"/>
    <property type="molecule type" value="Genomic_DNA"/>
</dbReference>
<dbReference type="Pfam" id="PF01471">
    <property type="entry name" value="PG_binding_1"/>
    <property type="match status" value="1"/>
</dbReference>
<sequence length="568" mass="66408">MNYTKALPIPLPIFILAFLLLFTPMLASGAILSLSFQQTNTAIALNTAQAKVDSAYLTQYIQNETEFRHHLDLVKQFYRERNYKIAWFKQDELVPQADRLLEALDKAHKEGLKPKNYKVKNLQQMYGNFQETSAGGENKQQKKQELDLALTASYFNYASDFYKGVLDPHSAEAIEWEVKKNKIKLNKALETILQERESSYPYYEFEALHSGYQKLRDVLVQYRQIQERGGWPKVQGEDVVKLHDTASVVLNVRKRLSPQQQVNERDSVAFVYDKQVQQLVSDFQKRHGLVVDGILGPQTYKALNVTVDQRIDQIVLNMERWRWLPKNLSTEGKRERYVMVNIPAFRVSVMENEQEVMRMKAVVGKTMHSTPIFSHQIQYLMFAPYWNVPNSIVEQDIKPHLLQNRNWLQSRDMEMVTTFGPNAKRVPVSRVNWSTMTQHNFDYRIRQRPGPHNALGRVKFMFPNEYAVYLHDTPADHLFSERDRDFSHGCVRVERPADLATYLLQDKPGWDKNRVLKAMNAKQQQRVNLEQNVPVYLVYFTAWVEDDGQVYFRDDLYGHDNALAQELF</sequence>
<feature type="active site" description="Proton donor/acceptor" evidence="7">
    <location>
        <position position="471"/>
    </location>
</feature>
<reference evidence="10" key="1">
    <citation type="journal article" date="2019" name="Int. J. Syst. Evol. Microbiol.">
        <title>The Global Catalogue of Microorganisms (GCM) 10K type strain sequencing project: providing services to taxonomists for standard genome sequencing and annotation.</title>
        <authorList>
            <consortium name="The Broad Institute Genomics Platform"/>
            <consortium name="The Broad Institute Genome Sequencing Center for Infectious Disease"/>
            <person name="Wu L."/>
            <person name="Ma J."/>
        </authorList>
    </citation>
    <scope>NUCLEOTIDE SEQUENCE [LARGE SCALE GENOMIC DNA]</scope>
    <source>
        <strain evidence="10">JCM 31319</strain>
    </source>
</reference>
<evidence type="ECO:0000256" key="6">
    <source>
        <dbReference type="ARBA" id="ARBA00023316"/>
    </source>
</evidence>
<dbReference type="SUPFAM" id="SSF47090">
    <property type="entry name" value="PGBD-like"/>
    <property type="match status" value="1"/>
</dbReference>
<dbReference type="RefSeq" id="WP_377526261.1">
    <property type="nucleotide sequence ID" value="NZ_JBHTLD010000068.1"/>
</dbReference>
<keyword evidence="3" id="KW-0808">Transferase</keyword>
<feature type="domain" description="L,D-TPase catalytic" evidence="8">
    <location>
        <begin position="336"/>
        <end position="518"/>
    </location>
</feature>
<name>A0ABW3SNQ1_9BACT</name>
<evidence type="ECO:0000256" key="1">
    <source>
        <dbReference type="ARBA" id="ARBA00004752"/>
    </source>
</evidence>
<keyword evidence="5 7" id="KW-0573">Peptidoglycan synthesis</keyword>
<organism evidence="9 10">
    <name type="scientific">Pontibacter rugosus</name>
    <dbReference type="NCBI Taxonomy" id="1745966"/>
    <lineage>
        <taxon>Bacteria</taxon>
        <taxon>Pseudomonadati</taxon>
        <taxon>Bacteroidota</taxon>
        <taxon>Cytophagia</taxon>
        <taxon>Cytophagales</taxon>
        <taxon>Hymenobacteraceae</taxon>
        <taxon>Pontibacter</taxon>
    </lineage>
</organism>
<evidence type="ECO:0000256" key="5">
    <source>
        <dbReference type="ARBA" id="ARBA00022984"/>
    </source>
</evidence>
<keyword evidence="10" id="KW-1185">Reference proteome</keyword>
<dbReference type="InterPro" id="IPR002477">
    <property type="entry name" value="Peptidoglycan-bd-like"/>
</dbReference>
<comment type="caution">
    <text evidence="9">The sequence shown here is derived from an EMBL/GenBank/DDBJ whole genome shotgun (WGS) entry which is preliminary data.</text>
</comment>
<dbReference type="InterPro" id="IPR038063">
    <property type="entry name" value="Transpep_catalytic_dom"/>
</dbReference>
<dbReference type="Pfam" id="PF20142">
    <property type="entry name" value="Scaffold"/>
    <property type="match status" value="1"/>
</dbReference>
<dbReference type="InterPro" id="IPR036366">
    <property type="entry name" value="PGBDSf"/>
</dbReference>
<comment type="pathway">
    <text evidence="1 7">Cell wall biogenesis; peptidoglycan biosynthesis.</text>
</comment>
<dbReference type="CDD" id="cd16913">
    <property type="entry name" value="YkuD_like"/>
    <property type="match status" value="1"/>
</dbReference>
<evidence type="ECO:0000256" key="3">
    <source>
        <dbReference type="ARBA" id="ARBA00022679"/>
    </source>
</evidence>
<dbReference type="Gene3D" id="2.40.440.10">
    <property type="entry name" value="L,D-transpeptidase catalytic domain-like"/>
    <property type="match status" value="1"/>
</dbReference>
<dbReference type="SUPFAM" id="SSF141523">
    <property type="entry name" value="L,D-transpeptidase catalytic domain-like"/>
    <property type="match status" value="1"/>
</dbReference>
<dbReference type="Proteomes" id="UP001597094">
    <property type="component" value="Unassembled WGS sequence"/>
</dbReference>
<keyword evidence="4 7" id="KW-0133">Cell shape</keyword>
<feature type="active site" description="Nucleophile" evidence="7">
    <location>
        <position position="490"/>
    </location>
</feature>
<dbReference type="Gene3D" id="1.10.101.10">
    <property type="entry name" value="PGBD-like superfamily/PGBD"/>
    <property type="match status" value="1"/>
</dbReference>
<evidence type="ECO:0000256" key="7">
    <source>
        <dbReference type="PROSITE-ProRule" id="PRU01373"/>
    </source>
</evidence>
<evidence type="ECO:0000256" key="4">
    <source>
        <dbReference type="ARBA" id="ARBA00022960"/>
    </source>
</evidence>
<dbReference type="InterPro" id="IPR036365">
    <property type="entry name" value="PGBD-like_sf"/>
</dbReference>
<dbReference type="Pfam" id="PF03734">
    <property type="entry name" value="YkuD"/>
    <property type="match status" value="1"/>
</dbReference>
<proteinExistence type="inferred from homology"/>
<evidence type="ECO:0000259" key="8">
    <source>
        <dbReference type="PROSITE" id="PS52029"/>
    </source>
</evidence>
<dbReference type="InterPro" id="IPR052905">
    <property type="entry name" value="LD-transpeptidase_YkuD-like"/>
</dbReference>